<comment type="caution">
    <text evidence="1">The sequence shown here is derived from an EMBL/GenBank/DDBJ whole genome shotgun (WGS) entry which is preliminary data.</text>
</comment>
<organism evidence="1 2">
    <name type="scientific">Aldrovandia affinis</name>
    <dbReference type="NCBI Taxonomy" id="143900"/>
    <lineage>
        <taxon>Eukaryota</taxon>
        <taxon>Metazoa</taxon>
        <taxon>Chordata</taxon>
        <taxon>Craniata</taxon>
        <taxon>Vertebrata</taxon>
        <taxon>Euteleostomi</taxon>
        <taxon>Actinopterygii</taxon>
        <taxon>Neopterygii</taxon>
        <taxon>Teleostei</taxon>
        <taxon>Notacanthiformes</taxon>
        <taxon>Halosauridae</taxon>
        <taxon>Aldrovandia</taxon>
    </lineage>
</organism>
<evidence type="ECO:0000313" key="1">
    <source>
        <dbReference type="EMBL" id="KAJ8411834.1"/>
    </source>
</evidence>
<reference evidence="1" key="1">
    <citation type="journal article" date="2023" name="Science">
        <title>Genome structures resolve the early diversification of teleost fishes.</title>
        <authorList>
            <person name="Parey E."/>
            <person name="Louis A."/>
            <person name="Montfort J."/>
            <person name="Bouchez O."/>
            <person name="Roques C."/>
            <person name="Iampietro C."/>
            <person name="Lluch J."/>
            <person name="Castinel A."/>
            <person name="Donnadieu C."/>
            <person name="Desvignes T."/>
            <person name="Floi Bucao C."/>
            <person name="Jouanno E."/>
            <person name="Wen M."/>
            <person name="Mejri S."/>
            <person name="Dirks R."/>
            <person name="Jansen H."/>
            <person name="Henkel C."/>
            <person name="Chen W.J."/>
            <person name="Zahm M."/>
            <person name="Cabau C."/>
            <person name="Klopp C."/>
            <person name="Thompson A.W."/>
            <person name="Robinson-Rechavi M."/>
            <person name="Braasch I."/>
            <person name="Lecointre G."/>
            <person name="Bobe J."/>
            <person name="Postlethwait J.H."/>
            <person name="Berthelot C."/>
            <person name="Roest Crollius H."/>
            <person name="Guiguen Y."/>
        </authorList>
    </citation>
    <scope>NUCLEOTIDE SEQUENCE</scope>
    <source>
        <strain evidence="1">NC1722</strain>
    </source>
</reference>
<gene>
    <name evidence="1" type="ORF">AAFF_G00154720</name>
</gene>
<name>A0AAD7SZW5_9TELE</name>
<dbReference type="EMBL" id="JAINUG010000021">
    <property type="protein sequence ID" value="KAJ8411834.1"/>
    <property type="molecule type" value="Genomic_DNA"/>
</dbReference>
<protein>
    <submittedName>
        <fullName evidence="1">Uncharacterized protein</fullName>
    </submittedName>
</protein>
<dbReference type="AlphaFoldDB" id="A0AAD7SZW5"/>
<accession>A0AAD7SZW5</accession>
<evidence type="ECO:0000313" key="2">
    <source>
        <dbReference type="Proteomes" id="UP001221898"/>
    </source>
</evidence>
<proteinExistence type="predicted"/>
<sequence length="93" mass="10938">MLFGVAVHVLALPQQHHRTAFEMQFSCRLFKTNMAMKRQLKQEAITVFRFNSGLKKHCYMNGKATDFDIEQTPQSLRLDESRHAVSFYMLHTF</sequence>
<keyword evidence="2" id="KW-1185">Reference proteome</keyword>
<dbReference type="Proteomes" id="UP001221898">
    <property type="component" value="Unassembled WGS sequence"/>
</dbReference>